<dbReference type="Proteomes" id="UP001517376">
    <property type="component" value="Unassembled WGS sequence"/>
</dbReference>
<sequence length="345" mass="37959">MRGAVLKTTIDQISRRVDSFGRMNDKVAMQSHILAVNSMIEAARAGQHGRGFSVVAAEMKQLSDQTKDHADQFRQDVMAIVTQATEATSDLLGALDRAAADELTEKAQTLVQLIVRNLFERTADVRWWATDAAFWQALEAGDPARAAEAHLRLGTIHRYYTVYTDLVLLDLEGRIVASAVDGVPRMATSLPDEGSGWFGQAARLASGHDYVVSDVYRSGLHQDRRVIVYATAVREGGAAEGRALGVLAVYFDWEKEARTIVRDEAGFSPAQWETRRVLLLDKDRRIIAASDDAGFLEAFAEGQFSAARGCEARPDGTRIGYARTLGYQDYDGLGWYGVVVDRAAR</sequence>
<dbReference type="RefSeq" id="WP_161766151.1">
    <property type="nucleotide sequence ID" value="NZ_JAAATW010000001.1"/>
</dbReference>
<gene>
    <name evidence="5" type="ORF">GU920_06730</name>
</gene>
<evidence type="ECO:0000256" key="1">
    <source>
        <dbReference type="ARBA" id="ARBA00022500"/>
    </source>
</evidence>
<keyword evidence="6" id="KW-1185">Reference proteome</keyword>
<dbReference type="Gene3D" id="3.30.450.20">
    <property type="entry name" value="PAS domain"/>
    <property type="match status" value="1"/>
</dbReference>
<proteinExistence type="inferred from homology"/>
<reference evidence="6" key="1">
    <citation type="submission" date="2020-01" db="EMBL/GenBank/DDBJ databases">
        <title>Sphingomonas sp. strain CSW-10.</title>
        <authorList>
            <person name="Chen W.-M."/>
        </authorList>
    </citation>
    <scope>NUCLEOTIDE SEQUENCE [LARGE SCALE GENOMIC DNA]</scope>
    <source>
        <strain evidence="6">CCP-1</strain>
    </source>
</reference>
<evidence type="ECO:0000256" key="2">
    <source>
        <dbReference type="ARBA" id="ARBA00029447"/>
    </source>
</evidence>
<keyword evidence="3" id="KW-0807">Transducer</keyword>
<feature type="domain" description="Methyl-accepting transducer" evidence="4">
    <location>
        <begin position="10"/>
        <end position="152"/>
    </location>
</feature>
<dbReference type="Pfam" id="PF00015">
    <property type="entry name" value="MCPsignal"/>
    <property type="match status" value="1"/>
</dbReference>
<name>A0ABW9Y403_9RHOB</name>
<dbReference type="Gene3D" id="1.10.287.950">
    <property type="entry name" value="Methyl-accepting chemotaxis protein"/>
    <property type="match status" value="1"/>
</dbReference>
<evidence type="ECO:0000313" key="5">
    <source>
        <dbReference type="EMBL" id="NBE07224.1"/>
    </source>
</evidence>
<dbReference type="PANTHER" id="PTHR43531:SF11">
    <property type="entry name" value="METHYL-ACCEPTING CHEMOTAXIS PROTEIN 3"/>
    <property type="match status" value="1"/>
</dbReference>
<dbReference type="EMBL" id="JAAATW010000001">
    <property type="protein sequence ID" value="NBE07224.1"/>
    <property type="molecule type" value="Genomic_DNA"/>
</dbReference>
<dbReference type="PROSITE" id="PS50111">
    <property type="entry name" value="CHEMOTAXIS_TRANSDUC_2"/>
    <property type="match status" value="1"/>
</dbReference>
<keyword evidence="1" id="KW-0145">Chemotaxis</keyword>
<dbReference type="InterPro" id="IPR004089">
    <property type="entry name" value="MCPsignal_dom"/>
</dbReference>
<dbReference type="SUPFAM" id="SSF58104">
    <property type="entry name" value="Methyl-accepting chemotaxis protein (MCP) signaling domain"/>
    <property type="match status" value="1"/>
</dbReference>
<evidence type="ECO:0000259" key="4">
    <source>
        <dbReference type="PROSITE" id="PS50111"/>
    </source>
</evidence>
<dbReference type="PANTHER" id="PTHR43531">
    <property type="entry name" value="PROTEIN ICFG"/>
    <property type="match status" value="1"/>
</dbReference>
<dbReference type="InterPro" id="IPR004090">
    <property type="entry name" value="Chemotax_Me-accpt_rcpt"/>
</dbReference>
<comment type="caution">
    <text evidence="5">The sequence shown here is derived from an EMBL/GenBank/DDBJ whole genome shotgun (WGS) entry which is preliminary data.</text>
</comment>
<evidence type="ECO:0000313" key="6">
    <source>
        <dbReference type="Proteomes" id="UP001517376"/>
    </source>
</evidence>
<evidence type="ECO:0000256" key="3">
    <source>
        <dbReference type="PROSITE-ProRule" id="PRU00284"/>
    </source>
</evidence>
<dbReference type="PRINTS" id="PR00260">
    <property type="entry name" value="CHEMTRNSDUCR"/>
</dbReference>
<dbReference type="InterPro" id="IPR051310">
    <property type="entry name" value="MCP_chemotaxis"/>
</dbReference>
<comment type="similarity">
    <text evidence="2">Belongs to the methyl-accepting chemotaxis (MCP) protein family.</text>
</comment>
<organism evidence="5 6">
    <name type="scientific">Paragemmobacter ruber</name>
    <dbReference type="NCBI Taxonomy" id="1985673"/>
    <lineage>
        <taxon>Bacteria</taxon>
        <taxon>Pseudomonadati</taxon>
        <taxon>Pseudomonadota</taxon>
        <taxon>Alphaproteobacteria</taxon>
        <taxon>Rhodobacterales</taxon>
        <taxon>Paracoccaceae</taxon>
        <taxon>Paragemmobacter</taxon>
    </lineage>
</organism>
<accession>A0ABW9Y403</accession>
<protein>
    <recommendedName>
        <fullName evidence="4">Methyl-accepting transducer domain-containing protein</fullName>
    </recommendedName>
</protein>